<dbReference type="EMBL" id="CASHTH010001969">
    <property type="protein sequence ID" value="CAI8022645.1"/>
    <property type="molecule type" value="Genomic_DNA"/>
</dbReference>
<keyword evidence="11" id="KW-0175">Coiled coil</keyword>
<dbReference type="AlphaFoldDB" id="A0AA35WQ72"/>
<name>A0AA35WQ72_GEOBA</name>
<comment type="catalytic activity">
    <reaction evidence="1">
        <text>ATP + protein L-histidine = ADP + protein N-phospho-L-histidine.</text>
        <dbReference type="EC" id="2.7.13.3"/>
    </reaction>
</comment>
<accession>A0AA35WQ72</accession>
<evidence type="ECO:0000256" key="7">
    <source>
        <dbReference type="ARBA" id="ARBA00022801"/>
    </source>
</evidence>
<evidence type="ECO:0000256" key="1">
    <source>
        <dbReference type="ARBA" id="ARBA00000085"/>
    </source>
</evidence>
<protein>
    <recommendedName>
        <fullName evidence="2">histidine kinase</fullName>
        <ecNumber evidence="2">2.7.13.3</ecNumber>
    </recommendedName>
</protein>
<evidence type="ECO:0000256" key="10">
    <source>
        <dbReference type="PROSITE-ProRule" id="PRU00169"/>
    </source>
</evidence>
<dbReference type="InterPro" id="IPR011006">
    <property type="entry name" value="CheY-like_superfamily"/>
</dbReference>
<feature type="coiled-coil region" evidence="11">
    <location>
        <begin position="126"/>
        <end position="153"/>
    </location>
</feature>
<dbReference type="Pfam" id="PF07228">
    <property type="entry name" value="SpoIIE"/>
    <property type="match status" value="1"/>
</dbReference>
<dbReference type="SMART" id="SM00448">
    <property type="entry name" value="REC"/>
    <property type="match status" value="1"/>
</dbReference>
<reference evidence="13" key="1">
    <citation type="submission" date="2023-03" db="EMBL/GenBank/DDBJ databases">
        <authorList>
            <person name="Steffen K."/>
            <person name="Cardenas P."/>
        </authorList>
    </citation>
    <scope>NUCLEOTIDE SEQUENCE</scope>
</reference>
<dbReference type="Gene3D" id="3.40.50.2300">
    <property type="match status" value="1"/>
</dbReference>
<dbReference type="Gene3D" id="3.60.40.10">
    <property type="entry name" value="PPM-type phosphatase domain"/>
    <property type="match status" value="1"/>
</dbReference>
<keyword evidence="4" id="KW-0808">Transferase</keyword>
<evidence type="ECO:0000256" key="2">
    <source>
        <dbReference type="ARBA" id="ARBA00012438"/>
    </source>
</evidence>
<organism evidence="13 14">
    <name type="scientific">Geodia barretti</name>
    <name type="common">Barrett's horny sponge</name>
    <dbReference type="NCBI Taxonomy" id="519541"/>
    <lineage>
        <taxon>Eukaryota</taxon>
        <taxon>Metazoa</taxon>
        <taxon>Porifera</taxon>
        <taxon>Demospongiae</taxon>
        <taxon>Heteroscleromorpha</taxon>
        <taxon>Tetractinellida</taxon>
        <taxon>Astrophorina</taxon>
        <taxon>Geodiidae</taxon>
        <taxon>Geodia</taxon>
    </lineage>
</organism>
<evidence type="ECO:0000256" key="6">
    <source>
        <dbReference type="ARBA" id="ARBA00022777"/>
    </source>
</evidence>
<dbReference type="InterPro" id="IPR036457">
    <property type="entry name" value="PPM-type-like_dom_sf"/>
</dbReference>
<evidence type="ECO:0000313" key="13">
    <source>
        <dbReference type="EMBL" id="CAI8022645.1"/>
    </source>
</evidence>
<keyword evidence="14" id="KW-1185">Reference proteome</keyword>
<keyword evidence="3 10" id="KW-0597">Phosphoprotein</keyword>
<keyword evidence="8" id="KW-0067">ATP-binding</keyword>
<dbReference type="SMART" id="SM00331">
    <property type="entry name" value="PP2C_SIG"/>
    <property type="match status" value="1"/>
</dbReference>
<dbReference type="Pfam" id="PF00072">
    <property type="entry name" value="Response_reg"/>
    <property type="match status" value="1"/>
</dbReference>
<evidence type="ECO:0000256" key="5">
    <source>
        <dbReference type="ARBA" id="ARBA00022741"/>
    </source>
</evidence>
<gene>
    <name evidence="13" type="ORF">GBAR_LOCUS13289</name>
</gene>
<dbReference type="InterPro" id="IPR001932">
    <property type="entry name" value="PPM-type_phosphatase-like_dom"/>
</dbReference>
<dbReference type="FunFam" id="3.40.50.2300:FF:000121">
    <property type="entry name" value="Sensor histidine kinase RcsC"/>
    <property type="match status" value="1"/>
</dbReference>
<dbReference type="CDD" id="cd17538">
    <property type="entry name" value="REC_D1_PleD-like"/>
    <property type="match status" value="1"/>
</dbReference>
<comment type="caution">
    <text evidence="13">The sequence shown here is derived from an EMBL/GenBank/DDBJ whole genome shotgun (WGS) entry which is preliminary data.</text>
</comment>
<evidence type="ECO:0000256" key="3">
    <source>
        <dbReference type="ARBA" id="ARBA00022553"/>
    </source>
</evidence>
<evidence type="ECO:0000259" key="12">
    <source>
        <dbReference type="PROSITE" id="PS50110"/>
    </source>
</evidence>
<dbReference type="Proteomes" id="UP001174909">
    <property type="component" value="Unassembled WGS sequence"/>
</dbReference>
<dbReference type="SUPFAM" id="SSF52172">
    <property type="entry name" value="CheY-like"/>
    <property type="match status" value="1"/>
</dbReference>
<dbReference type="SUPFAM" id="SSF81606">
    <property type="entry name" value="PP2C-like"/>
    <property type="match status" value="1"/>
</dbReference>
<dbReference type="GO" id="GO:0000160">
    <property type="term" value="P:phosphorelay signal transduction system"/>
    <property type="evidence" value="ECO:0007669"/>
    <property type="project" value="UniProtKB-KW"/>
</dbReference>
<keyword evidence="6" id="KW-0418">Kinase</keyword>
<dbReference type="InterPro" id="IPR001789">
    <property type="entry name" value="Sig_transdc_resp-reg_receiver"/>
</dbReference>
<feature type="domain" description="Response regulatory" evidence="12">
    <location>
        <begin position="8"/>
        <end position="124"/>
    </location>
</feature>
<keyword evidence="5" id="KW-0547">Nucleotide-binding</keyword>
<evidence type="ECO:0000256" key="9">
    <source>
        <dbReference type="ARBA" id="ARBA00023012"/>
    </source>
</evidence>
<dbReference type="GO" id="GO:0016791">
    <property type="term" value="F:phosphatase activity"/>
    <property type="evidence" value="ECO:0007669"/>
    <property type="project" value="TreeGrafter"/>
</dbReference>
<dbReference type="GO" id="GO:0005524">
    <property type="term" value="F:ATP binding"/>
    <property type="evidence" value="ECO:0007669"/>
    <property type="project" value="UniProtKB-KW"/>
</dbReference>
<sequence>MNKPPNAKILVVDDEPQNIRLLQIRLQADGYTVLSANSGQEALELVQAEAPDLILLDIMMPGMNGFEVCQQIRAEEATQFIPVVMVTALSEKEDRIRAIEAGGDDFISKPFDSYEVLARVRSLVRIKRYHDALEQANRELKIHNERMDKELQMASEIQDSLMPQGITDLLGFRIVSHYTPAVVVGGDFFDLWEVERGRLGVFISDVMGHGVSAAFITVFIKTIVEEMITQTDDPGRLLEELNTRFNKMISSQQYMFATAFCAVIDRSNETLHYANAGHPFPFLVQRQRNVCKPIGDQSTGKGLGLLPDSTYQTHHYPFTPSDGLFLYTDGAYELQNSQGEEFTPQGIQEVIMQQITQPAPVLVETVLNTTDRFSDGRPKDDDITIVAIDGCGPMW</sequence>
<evidence type="ECO:0000256" key="11">
    <source>
        <dbReference type="SAM" id="Coils"/>
    </source>
</evidence>
<proteinExistence type="predicted"/>
<dbReference type="EC" id="2.7.13.3" evidence="2"/>
<dbReference type="PROSITE" id="PS50110">
    <property type="entry name" value="RESPONSE_REGULATORY"/>
    <property type="match status" value="1"/>
</dbReference>
<feature type="modified residue" description="4-aspartylphosphate" evidence="10">
    <location>
        <position position="57"/>
    </location>
</feature>
<evidence type="ECO:0000313" key="14">
    <source>
        <dbReference type="Proteomes" id="UP001174909"/>
    </source>
</evidence>
<evidence type="ECO:0000256" key="8">
    <source>
        <dbReference type="ARBA" id="ARBA00022840"/>
    </source>
</evidence>
<dbReference type="PANTHER" id="PTHR43156:SF2">
    <property type="entry name" value="STAGE II SPORULATION PROTEIN E"/>
    <property type="match status" value="1"/>
</dbReference>
<dbReference type="InterPro" id="IPR052016">
    <property type="entry name" value="Bact_Sigma-Reg"/>
</dbReference>
<keyword evidence="7" id="KW-0378">Hydrolase</keyword>
<keyword evidence="9" id="KW-0902">Two-component regulatory system</keyword>
<evidence type="ECO:0000256" key="4">
    <source>
        <dbReference type="ARBA" id="ARBA00022679"/>
    </source>
</evidence>
<dbReference type="GO" id="GO:0004673">
    <property type="term" value="F:protein histidine kinase activity"/>
    <property type="evidence" value="ECO:0007669"/>
    <property type="project" value="UniProtKB-EC"/>
</dbReference>
<dbReference type="PANTHER" id="PTHR43156">
    <property type="entry name" value="STAGE II SPORULATION PROTEIN E-RELATED"/>
    <property type="match status" value="1"/>
</dbReference>